<dbReference type="Proteomes" id="UP000386847">
    <property type="component" value="Chromosome"/>
</dbReference>
<evidence type="ECO:0000313" key="1">
    <source>
        <dbReference type="EMBL" id="QGF24382.1"/>
    </source>
</evidence>
<sequence length="160" mass="17945">MTNTRGVLYVHSAPAALRPHLEWAVGGAFGVPVHFEWCSQPAEPGLHRCEHSWVGPVGLGAKVTSALRGWDHLRFELTEEPTSVSDGQRWMWTPRLGLFRGQVGHSGDIVLPEERVRWAMTQDNPQTALLDLLGEPWDAELEVFRWAGEGAPVRWLHRAV</sequence>
<dbReference type="AlphaFoldDB" id="A0A5Q2FBW4"/>
<name>A0A5Q2FBW4_9ACTN</name>
<protein>
    <submittedName>
        <fullName evidence="1">DUF3145 family protein</fullName>
    </submittedName>
</protein>
<dbReference type="InterPro" id="IPR021491">
    <property type="entry name" value="DUF3145"/>
</dbReference>
<reference evidence="1 2" key="1">
    <citation type="submission" date="2019-10" db="EMBL/GenBank/DDBJ databases">
        <title>Genomic analysis of Raineyella sp. CBA3103.</title>
        <authorList>
            <person name="Roh S.W."/>
        </authorList>
    </citation>
    <scope>NUCLEOTIDE SEQUENCE [LARGE SCALE GENOMIC DNA]</scope>
    <source>
        <strain evidence="1 2">CBA3103</strain>
    </source>
</reference>
<accession>A0A5Q2FBW4</accession>
<dbReference type="KEGG" id="rain:Rai3103_12745"/>
<dbReference type="RefSeq" id="WP_153572911.1">
    <property type="nucleotide sequence ID" value="NZ_CP045725.1"/>
</dbReference>
<proteinExistence type="predicted"/>
<organism evidence="1 2">
    <name type="scientific">Raineyella fluvialis</name>
    <dbReference type="NCBI Taxonomy" id="2662261"/>
    <lineage>
        <taxon>Bacteria</taxon>
        <taxon>Bacillati</taxon>
        <taxon>Actinomycetota</taxon>
        <taxon>Actinomycetes</taxon>
        <taxon>Propionibacteriales</taxon>
        <taxon>Propionibacteriaceae</taxon>
        <taxon>Raineyella</taxon>
    </lineage>
</organism>
<keyword evidence="2" id="KW-1185">Reference proteome</keyword>
<evidence type="ECO:0000313" key="2">
    <source>
        <dbReference type="Proteomes" id="UP000386847"/>
    </source>
</evidence>
<dbReference type="Pfam" id="PF11343">
    <property type="entry name" value="DUF3145"/>
    <property type="match status" value="1"/>
</dbReference>
<dbReference type="EMBL" id="CP045725">
    <property type="protein sequence ID" value="QGF24382.1"/>
    <property type="molecule type" value="Genomic_DNA"/>
</dbReference>
<gene>
    <name evidence="1" type="ORF">Rai3103_12745</name>
</gene>